<dbReference type="AlphaFoldDB" id="A0A2J6QXP0"/>
<dbReference type="InterPro" id="IPR049207">
    <property type="entry name" value="DUF4246_N"/>
</dbReference>
<organism evidence="4 5">
    <name type="scientific">Hyaloscypha variabilis (strain UAMH 11265 / GT02V1 / F)</name>
    <name type="common">Meliniomyces variabilis</name>
    <dbReference type="NCBI Taxonomy" id="1149755"/>
    <lineage>
        <taxon>Eukaryota</taxon>
        <taxon>Fungi</taxon>
        <taxon>Dikarya</taxon>
        <taxon>Ascomycota</taxon>
        <taxon>Pezizomycotina</taxon>
        <taxon>Leotiomycetes</taxon>
        <taxon>Helotiales</taxon>
        <taxon>Hyaloscyphaceae</taxon>
        <taxon>Hyaloscypha</taxon>
        <taxon>Hyaloscypha variabilis</taxon>
    </lineage>
</organism>
<dbReference type="Pfam" id="PF14033">
    <property type="entry name" value="DUF4246"/>
    <property type="match status" value="1"/>
</dbReference>
<dbReference type="PANTHER" id="PTHR33119">
    <property type="entry name" value="IFI3P"/>
    <property type="match status" value="1"/>
</dbReference>
<dbReference type="PANTHER" id="PTHR33119:SF1">
    <property type="entry name" value="FE2OG DIOXYGENASE DOMAIN-CONTAINING PROTEIN"/>
    <property type="match status" value="1"/>
</dbReference>
<protein>
    <submittedName>
        <fullName evidence="4">Uncharacterized protein</fullName>
    </submittedName>
</protein>
<accession>A0A2J6QXP0</accession>
<evidence type="ECO:0000256" key="1">
    <source>
        <dbReference type="SAM" id="MobiDB-lite"/>
    </source>
</evidence>
<feature type="compositionally biased region" description="Basic and acidic residues" evidence="1">
    <location>
        <begin position="657"/>
        <end position="668"/>
    </location>
</feature>
<evidence type="ECO:0000259" key="2">
    <source>
        <dbReference type="Pfam" id="PF14033"/>
    </source>
</evidence>
<dbReference type="EMBL" id="KZ613964">
    <property type="protein sequence ID" value="PMD31046.1"/>
    <property type="molecule type" value="Genomic_DNA"/>
</dbReference>
<reference evidence="4 5" key="1">
    <citation type="submission" date="2016-04" db="EMBL/GenBank/DDBJ databases">
        <title>A degradative enzymes factory behind the ericoid mycorrhizal symbiosis.</title>
        <authorList>
            <consortium name="DOE Joint Genome Institute"/>
            <person name="Martino E."/>
            <person name="Morin E."/>
            <person name="Grelet G."/>
            <person name="Kuo A."/>
            <person name="Kohler A."/>
            <person name="Daghino S."/>
            <person name="Barry K."/>
            <person name="Choi C."/>
            <person name="Cichocki N."/>
            <person name="Clum A."/>
            <person name="Copeland A."/>
            <person name="Hainaut M."/>
            <person name="Haridas S."/>
            <person name="Labutti K."/>
            <person name="Lindquist E."/>
            <person name="Lipzen A."/>
            <person name="Khouja H.-R."/>
            <person name="Murat C."/>
            <person name="Ohm R."/>
            <person name="Olson A."/>
            <person name="Spatafora J."/>
            <person name="Veneault-Fourrey C."/>
            <person name="Henrissat B."/>
            <person name="Grigoriev I."/>
            <person name="Martin F."/>
            <person name="Perotto S."/>
        </authorList>
    </citation>
    <scope>NUCLEOTIDE SEQUENCE [LARGE SCALE GENOMIC DNA]</scope>
    <source>
        <strain evidence="4 5">F</strain>
    </source>
</reference>
<feature type="compositionally biased region" description="Basic residues" evidence="1">
    <location>
        <begin position="695"/>
        <end position="705"/>
    </location>
</feature>
<evidence type="ECO:0000313" key="5">
    <source>
        <dbReference type="Proteomes" id="UP000235786"/>
    </source>
</evidence>
<gene>
    <name evidence="4" type="ORF">L207DRAFT_442980</name>
</gene>
<evidence type="ECO:0000259" key="3">
    <source>
        <dbReference type="Pfam" id="PF21666"/>
    </source>
</evidence>
<keyword evidence="5" id="KW-1185">Reference proteome</keyword>
<dbReference type="OrthoDB" id="415532at2759"/>
<dbReference type="Pfam" id="PF21666">
    <property type="entry name" value="DUF4246_N"/>
    <property type="match status" value="1"/>
</dbReference>
<dbReference type="Proteomes" id="UP000235786">
    <property type="component" value="Unassembled WGS sequence"/>
</dbReference>
<name>A0A2J6QXP0_HYAVF</name>
<dbReference type="InterPro" id="IPR049192">
    <property type="entry name" value="DUF4246_C"/>
</dbReference>
<feature type="domain" description="DUF4246" evidence="3">
    <location>
        <begin position="16"/>
        <end position="83"/>
    </location>
</feature>
<proteinExistence type="predicted"/>
<feature type="region of interest" description="Disordered" evidence="1">
    <location>
        <begin position="656"/>
        <end position="705"/>
    </location>
</feature>
<sequence length="705" mass="80614">MIKDQLENAGDGPLHVPGFNDLPIYLELPLEERFAHGSGEWVQNPNITARELAMLHLMNDLTDRDDWHVKVFDGGTASEWREEALSLPLISEKAWEWCLSELQDNAKLFEKTGRIVVLNTGSGICKSDSLLSPQLRVELREGIARLLADGQKCWAPNTDQQEEVLVDPSLFSLLYGKTRVLASGGVVSLDAFLNSSGKGIVAPKHAKDDWGDDWDSDAPYALRRFSTHFQRLPCEVQFTSESSSSVRITSYINNLHPIRFKPLYNTIEKLISLAIEPWNDILIKGDCGRWPRRIDTWGLPPWQDIEMEWPSNEEFRELEKDRTSAAFKTIVQRIKEYLSLPDYHSQERTLRSESMKRIPDDWETSDRGLQMAISAKRRRLYHWEHPDAGVDLSYKKWRAGPSSSNSEFIGDHKYYAVSLQEEFRGKGLQIIVKIGSIELKPEKPAYKGGVWQLEATLNEHIVATAMFIYDAKNATNSVISFRNQTRMEFCDFQWKGNDEFEQLLKTYAIPADGQGPAYQELGTVSTPNGRLLAWPNTVHHRVEPFQLVEPTQSGHQRFVILYLVDPHYRICSTRNVPPQQHDWWAEAALASTGFAKKGMSQEILDLIKQETGEWPMGMEEAKELQEELEEERAERVNTVSCREIYMIDENWGIGRPSDWKDEQGRDGYGKLSVEPPAPLSPRALGLARGGIQNRGVRRRKRRPLQ</sequence>
<dbReference type="InterPro" id="IPR025340">
    <property type="entry name" value="DUF4246"/>
</dbReference>
<dbReference type="STRING" id="1149755.A0A2J6QXP0"/>
<evidence type="ECO:0000313" key="4">
    <source>
        <dbReference type="EMBL" id="PMD31046.1"/>
    </source>
</evidence>
<feature type="domain" description="DUF4246" evidence="2">
    <location>
        <begin position="92"/>
        <end position="586"/>
    </location>
</feature>